<dbReference type="InterPro" id="IPR038630">
    <property type="entry name" value="L24e/L24_sf"/>
</dbReference>
<dbReference type="InterPro" id="IPR055345">
    <property type="entry name" value="Ribosomal_eL24-rel_arc"/>
</dbReference>
<keyword evidence="4 5" id="KW-0687">Ribonucleoprotein</keyword>
<dbReference type="PATRIC" id="fig|1705562.3.peg.937"/>
<comment type="similarity">
    <text evidence="1 5">Belongs to the eukaryotic ribosomal protein eL24 family.</text>
</comment>
<dbReference type="Proteomes" id="UP000610611">
    <property type="component" value="Unassembled WGS sequence"/>
</dbReference>
<accession>A0A0M9AM48</accession>
<dbReference type="InterPro" id="IPR023442">
    <property type="entry name" value="Ribosomal_eL24_CS"/>
</dbReference>
<feature type="region of interest" description="Disordered" evidence="6">
    <location>
        <begin position="53"/>
        <end position="112"/>
    </location>
</feature>
<evidence type="ECO:0000313" key="10">
    <source>
        <dbReference type="Proteomes" id="UP000037729"/>
    </source>
</evidence>
<evidence type="ECO:0000256" key="2">
    <source>
        <dbReference type="ARBA" id="ARBA00022771"/>
    </source>
</evidence>
<dbReference type="STRING" id="1705562.AMS69_00030"/>
<dbReference type="GO" id="GO:0005840">
    <property type="term" value="C:ribosome"/>
    <property type="evidence" value="ECO:0007669"/>
    <property type="project" value="UniProtKB-KW"/>
</dbReference>
<keyword evidence="3 5" id="KW-0689">Ribosomal protein</keyword>
<keyword evidence="10" id="KW-1185">Reference proteome</keyword>
<dbReference type="RefSeq" id="WP_053966072.1">
    <property type="nucleotide sequence ID" value="NZ_JAWJXX010000009.1"/>
</dbReference>
<comment type="caution">
    <text evidence="8">The sequence shown here is derived from an EMBL/GenBank/DDBJ whole genome shotgun (WGS) entry which is preliminary data.</text>
</comment>
<dbReference type="SMART" id="SM00746">
    <property type="entry name" value="TRASH"/>
    <property type="match status" value="1"/>
</dbReference>
<feature type="binding site" evidence="5">
    <location>
        <position position="33"/>
    </location>
    <ligand>
        <name>Zn(2+)</name>
        <dbReference type="ChEBI" id="CHEBI:29105"/>
    </ligand>
</feature>
<dbReference type="CDD" id="cd00472">
    <property type="entry name" value="Ribosomal_L24e_L24"/>
    <property type="match status" value="1"/>
</dbReference>
<comment type="cofactor">
    <cofactor evidence="5">
        <name>Zn(2+)</name>
        <dbReference type="ChEBI" id="CHEBI:29105"/>
    </cofactor>
    <text evidence="5">Binds 1 zinc ion per subunit.</text>
</comment>
<evidence type="ECO:0000256" key="3">
    <source>
        <dbReference type="ARBA" id="ARBA00022980"/>
    </source>
</evidence>
<keyword evidence="5" id="KW-0699">rRNA-binding</keyword>
<feature type="binding site" evidence="5">
    <location>
        <position position="37"/>
    </location>
    <ligand>
        <name>Zn(2+)</name>
        <dbReference type="ChEBI" id="CHEBI:29105"/>
    </ligand>
</feature>
<sequence length="112" mass="11879">MPRTRECDYCGTDIEPGTGTMFVHKDGATTHFCSSKCENNADLGREARNLEWTDTARGEAGEDEAEAVEADADEAEAEAETAADEAAEDGAADEADAEAEAEDDEEAEEAEA</sequence>
<evidence type="ECO:0000313" key="8">
    <source>
        <dbReference type="EMBL" id="KOX94288.1"/>
    </source>
</evidence>
<gene>
    <name evidence="5" type="primary">rpl24e</name>
    <name evidence="8" type="ORF">AMS69_00030</name>
    <name evidence="9" type="ORF">GOC83_13890</name>
</gene>
<keyword evidence="5" id="KW-0694">RNA-binding</keyword>
<dbReference type="PROSITE" id="PS01073">
    <property type="entry name" value="RIBOSOMAL_L24E"/>
    <property type="match status" value="1"/>
</dbReference>
<dbReference type="GO" id="GO:0006412">
    <property type="term" value="P:translation"/>
    <property type="evidence" value="ECO:0007669"/>
    <property type="project" value="UniProtKB-UniRule"/>
</dbReference>
<dbReference type="EMBL" id="LIUF01000001">
    <property type="protein sequence ID" value="KOX94288.1"/>
    <property type="molecule type" value="Genomic_DNA"/>
</dbReference>
<keyword evidence="5" id="KW-0862">Zinc</keyword>
<comment type="function">
    <text evidence="5">Binds to the 23S rRNA.</text>
</comment>
<dbReference type="GO" id="GO:1990904">
    <property type="term" value="C:ribonucleoprotein complex"/>
    <property type="evidence" value="ECO:0007669"/>
    <property type="project" value="UniProtKB-KW"/>
</dbReference>
<dbReference type="Proteomes" id="UP000037729">
    <property type="component" value="Unassembled WGS sequence"/>
</dbReference>
<dbReference type="AlphaFoldDB" id="A0A0M9AM48"/>
<feature type="zinc finger region" description="C4-type" evidence="5">
    <location>
        <begin position="7"/>
        <end position="37"/>
    </location>
</feature>
<feature type="domain" description="TRASH" evidence="7">
    <location>
        <begin position="7"/>
        <end position="45"/>
    </location>
</feature>
<feature type="compositionally biased region" description="Acidic residues" evidence="6">
    <location>
        <begin position="61"/>
        <end position="112"/>
    </location>
</feature>
<organism evidence="8 10">
    <name type="scientific">Haloarcula rubripromontorii</name>
    <dbReference type="NCBI Taxonomy" id="1705562"/>
    <lineage>
        <taxon>Archaea</taxon>
        <taxon>Methanobacteriati</taxon>
        <taxon>Methanobacteriota</taxon>
        <taxon>Stenosarchaea group</taxon>
        <taxon>Halobacteria</taxon>
        <taxon>Halobacteriales</taxon>
        <taxon>Haloarculaceae</taxon>
        <taxon>Haloarcula</taxon>
    </lineage>
</organism>
<protein>
    <recommendedName>
        <fullName evidence="5">Large ribosomal subunit protein eL24</fullName>
    </recommendedName>
</protein>
<dbReference type="NCBIfam" id="NF034186">
    <property type="entry name" value="PRK14891.1-1"/>
    <property type="match status" value="1"/>
</dbReference>
<dbReference type="InterPro" id="IPR000988">
    <property type="entry name" value="Ribosomal_eL24-rel_N"/>
</dbReference>
<keyword evidence="2 5" id="KW-0863">Zinc-finger</keyword>
<dbReference type="HAMAP" id="MF_00773">
    <property type="entry name" value="Ribosomal_eL24"/>
    <property type="match status" value="1"/>
</dbReference>
<evidence type="ECO:0000256" key="1">
    <source>
        <dbReference type="ARBA" id="ARBA00005647"/>
    </source>
</evidence>
<evidence type="ECO:0000256" key="6">
    <source>
        <dbReference type="SAM" id="MobiDB-lite"/>
    </source>
</evidence>
<dbReference type="SUPFAM" id="SSF57716">
    <property type="entry name" value="Glucocorticoid receptor-like (DNA-binding domain)"/>
    <property type="match status" value="1"/>
</dbReference>
<reference evidence="8 10" key="1">
    <citation type="submission" date="2015-08" db="EMBL/GenBank/DDBJ databases">
        <title>Genomes of Isolates from Cabo Rojo, PR.</title>
        <authorList>
            <person name="Sanchez-Nieves R.L."/>
            <person name="Montalvo-Rodriguez R."/>
        </authorList>
    </citation>
    <scope>NUCLEOTIDE SEQUENCE [LARGE SCALE GENOMIC DNA]</scope>
    <source>
        <strain evidence="8 10">SL3</strain>
    </source>
</reference>
<dbReference type="GO" id="GO:0008270">
    <property type="term" value="F:zinc ion binding"/>
    <property type="evidence" value="ECO:0007669"/>
    <property type="project" value="UniProtKB-UniRule"/>
</dbReference>
<dbReference type="OrthoDB" id="55506at2157"/>
<evidence type="ECO:0000259" key="7">
    <source>
        <dbReference type="SMART" id="SM00746"/>
    </source>
</evidence>
<evidence type="ECO:0000313" key="9">
    <source>
        <dbReference type="EMBL" id="NLV07221.1"/>
    </source>
</evidence>
<keyword evidence="5" id="KW-0479">Metal-binding</keyword>
<dbReference type="Gene3D" id="2.30.170.20">
    <property type="entry name" value="Ribosomal protein L24e"/>
    <property type="match status" value="1"/>
</dbReference>
<evidence type="ECO:0000256" key="4">
    <source>
        <dbReference type="ARBA" id="ARBA00023274"/>
    </source>
</evidence>
<feature type="binding site" evidence="5">
    <location>
        <position position="7"/>
    </location>
    <ligand>
        <name>Zn(2+)</name>
        <dbReference type="ChEBI" id="CHEBI:29105"/>
    </ligand>
</feature>
<dbReference type="Pfam" id="PF01246">
    <property type="entry name" value="Ribosomal_L24e"/>
    <property type="match status" value="1"/>
</dbReference>
<evidence type="ECO:0000256" key="5">
    <source>
        <dbReference type="HAMAP-Rule" id="MF_00773"/>
    </source>
</evidence>
<proteinExistence type="inferred from homology"/>
<dbReference type="InterPro" id="IPR011017">
    <property type="entry name" value="TRASH_dom"/>
</dbReference>
<name>A0A0M9AM48_9EURY</name>
<dbReference type="EMBL" id="WOWB01000001">
    <property type="protein sequence ID" value="NLV07221.1"/>
    <property type="molecule type" value="Genomic_DNA"/>
</dbReference>
<reference evidence="9" key="2">
    <citation type="submission" date="2019-12" db="EMBL/GenBank/DDBJ databases">
        <title>The whole-genome sequencing of Haloarcula japonica strain pws8.</title>
        <authorList>
            <person name="Verma D.K."/>
            <person name="Gopal K."/>
            <person name="Prasad E.S."/>
        </authorList>
    </citation>
    <scope>NUCLEOTIDE SEQUENCE</scope>
    <source>
        <strain evidence="9">Pws8</strain>
    </source>
</reference>
<dbReference type="GO" id="GO:0003735">
    <property type="term" value="F:structural constituent of ribosome"/>
    <property type="evidence" value="ECO:0007669"/>
    <property type="project" value="InterPro"/>
</dbReference>
<dbReference type="GO" id="GO:0019843">
    <property type="term" value="F:rRNA binding"/>
    <property type="evidence" value="ECO:0007669"/>
    <property type="project" value="UniProtKB-UniRule"/>
</dbReference>
<comment type="subunit">
    <text evidence="5">Part of the 50S ribosomal subunit. Forms a cluster with proteins L3 and L14.</text>
</comment>
<feature type="binding site" evidence="5">
    <location>
        <position position="10"/>
    </location>
    <ligand>
        <name>Zn(2+)</name>
        <dbReference type="ChEBI" id="CHEBI:29105"/>
    </ligand>
</feature>